<evidence type="ECO:0000256" key="3">
    <source>
        <dbReference type="PROSITE-ProRule" id="PRU01091"/>
    </source>
</evidence>
<proteinExistence type="predicted"/>
<evidence type="ECO:0000256" key="2">
    <source>
        <dbReference type="PROSITE-ProRule" id="PRU00169"/>
    </source>
</evidence>
<evidence type="ECO:0000256" key="1">
    <source>
        <dbReference type="ARBA" id="ARBA00023125"/>
    </source>
</evidence>
<dbReference type="PROSITE" id="PS50110">
    <property type="entry name" value="RESPONSE_REGULATORY"/>
    <property type="match status" value="1"/>
</dbReference>
<dbReference type="PANTHER" id="PTHR48111">
    <property type="entry name" value="REGULATOR OF RPOS"/>
    <property type="match status" value="1"/>
</dbReference>
<evidence type="ECO:0000313" key="6">
    <source>
        <dbReference type="EMBL" id="MDO7927359.1"/>
    </source>
</evidence>
<dbReference type="InterPro" id="IPR016032">
    <property type="entry name" value="Sig_transdc_resp-reg_C-effctor"/>
</dbReference>
<feature type="modified residue" description="4-aspartylphosphate" evidence="2">
    <location>
        <position position="52"/>
    </location>
</feature>
<dbReference type="Gene3D" id="3.40.50.2300">
    <property type="match status" value="1"/>
</dbReference>
<dbReference type="Proteomes" id="UP001223016">
    <property type="component" value="Unassembled WGS sequence"/>
</dbReference>
<name>A0ABT9CPD7_9PSED</name>
<dbReference type="PANTHER" id="PTHR48111:SF6">
    <property type="entry name" value="TRANSCRIPTIONAL REGULATORY PROTEIN CREB"/>
    <property type="match status" value="1"/>
</dbReference>
<keyword evidence="1 3" id="KW-0238">DNA-binding</keyword>
<sequence length="228" mass="25239">MPHILIVEDEAAIADTLVYALQGEGFTTTWLGLGQAAVEHQRGTPADLIILDIGLPDITGFEACKQLRRFSNVPVMFLSARDGEIDRVVGLEIGADDYVVKPFSPREVAARVRAILKRMLPRSATAAGSDNEVFQVDRERVQITYRGQALSLTRHEFRLLQCLLEQPERVFSREQLLDALGVACDAGYERSIDSHIKSLRAKLRLVAADAEPIQTHRGLGYSYSPGHS</sequence>
<evidence type="ECO:0000259" key="5">
    <source>
        <dbReference type="PROSITE" id="PS51755"/>
    </source>
</evidence>
<dbReference type="PROSITE" id="PS51755">
    <property type="entry name" value="OMPR_PHOB"/>
    <property type="match status" value="1"/>
</dbReference>
<dbReference type="Gene3D" id="1.10.10.10">
    <property type="entry name" value="Winged helix-like DNA-binding domain superfamily/Winged helix DNA-binding domain"/>
    <property type="match status" value="1"/>
</dbReference>
<dbReference type="NCBIfam" id="NF008296">
    <property type="entry name" value="PRK11083.1"/>
    <property type="match status" value="1"/>
</dbReference>
<dbReference type="InterPro" id="IPR036388">
    <property type="entry name" value="WH-like_DNA-bd_sf"/>
</dbReference>
<keyword evidence="7" id="KW-1185">Reference proteome</keyword>
<dbReference type="CDD" id="cd00383">
    <property type="entry name" value="trans_reg_C"/>
    <property type="match status" value="1"/>
</dbReference>
<dbReference type="InterPro" id="IPR001789">
    <property type="entry name" value="Sig_transdc_resp-reg_receiver"/>
</dbReference>
<dbReference type="InterPro" id="IPR011006">
    <property type="entry name" value="CheY-like_superfamily"/>
</dbReference>
<dbReference type="SMART" id="SM00448">
    <property type="entry name" value="REC"/>
    <property type="match status" value="1"/>
</dbReference>
<feature type="DNA-binding region" description="OmpR/PhoB-type" evidence="3">
    <location>
        <begin position="121"/>
        <end position="225"/>
    </location>
</feature>
<dbReference type="EMBL" id="JAUQOO010000007">
    <property type="protein sequence ID" value="MDO7927359.1"/>
    <property type="molecule type" value="Genomic_DNA"/>
</dbReference>
<evidence type="ECO:0000259" key="4">
    <source>
        <dbReference type="PROSITE" id="PS50110"/>
    </source>
</evidence>
<dbReference type="SUPFAM" id="SSF52172">
    <property type="entry name" value="CheY-like"/>
    <property type="match status" value="1"/>
</dbReference>
<dbReference type="InterPro" id="IPR039420">
    <property type="entry name" value="WalR-like"/>
</dbReference>
<feature type="domain" description="Response regulatory" evidence="4">
    <location>
        <begin position="3"/>
        <end position="116"/>
    </location>
</feature>
<dbReference type="Pfam" id="PF00072">
    <property type="entry name" value="Response_reg"/>
    <property type="match status" value="1"/>
</dbReference>
<dbReference type="RefSeq" id="WP_304574822.1">
    <property type="nucleotide sequence ID" value="NZ_JAUQOO010000007.1"/>
</dbReference>
<comment type="caution">
    <text evidence="6">The sequence shown here is derived from an EMBL/GenBank/DDBJ whole genome shotgun (WGS) entry which is preliminary data.</text>
</comment>
<protein>
    <submittedName>
        <fullName evidence="6">Two-component system response regulator CreB</fullName>
    </submittedName>
</protein>
<dbReference type="Gene3D" id="6.10.250.690">
    <property type="match status" value="1"/>
</dbReference>
<reference evidence="6 7" key="1">
    <citation type="submission" date="2023-07" db="EMBL/GenBank/DDBJ databases">
        <title>Identification of four novel Pseudomonas species associated with bacterial leaf spot of cucurbits.</title>
        <authorList>
            <person name="Fullem K.R."/>
        </authorList>
    </citation>
    <scope>NUCLEOTIDE SEQUENCE [LARGE SCALE GENOMIC DNA]</scope>
    <source>
        <strain evidence="6 7">KFB 138</strain>
    </source>
</reference>
<gene>
    <name evidence="6" type="primary">creB</name>
    <name evidence="6" type="ORF">Q6A51_11250</name>
</gene>
<feature type="domain" description="OmpR/PhoB-type" evidence="5">
    <location>
        <begin position="121"/>
        <end position="225"/>
    </location>
</feature>
<keyword evidence="2" id="KW-0597">Phosphoprotein</keyword>
<dbReference type="InterPro" id="IPR001867">
    <property type="entry name" value="OmpR/PhoB-type_DNA-bd"/>
</dbReference>
<dbReference type="SMART" id="SM00862">
    <property type="entry name" value="Trans_reg_C"/>
    <property type="match status" value="1"/>
</dbReference>
<evidence type="ECO:0000313" key="7">
    <source>
        <dbReference type="Proteomes" id="UP001223016"/>
    </source>
</evidence>
<accession>A0ABT9CPD7</accession>
<dbReference type="Pfam" id="PF00486">
    <property type="entry name" value="Trans_reg_C"/>
    <property type="match status" value="1"/>
</dbReference>
<dbReference type="SUPFAM" id="SSF46894">
    <property type="entry name" value="C-terminal effector domain of the bipartite response regulators"/>
    <property type="match status" value="1"/>
</dbReference>
<organism evidence="6 7">
    <name type="scientific">Pseudomonas serbiensis</name>
    <dbReference type="NCBI Taxonomy" id="3064350"/>
    <lineage>
        <taxon>Bacteria</taxon>
        <taxon>Pseudomonadati</taxon>
        <taxon>Pseudomonadota</taxon>
        <taxon>Gammaproteobacteria</taxon>
        <taxon>Pseudomonadales</taxon>
        <taxon>Pseudomonadaceae</taxon>
        <taxon>Pseudomonas</taxon>
    </lineage>
</organism>